<name>A0A1T5CUX3_9SPHN</name>
<organism evidence="1 2">
    <name type="scientific">Sphingopyxis flava</name>
    <dbReference type="NCBI Taxonomy" id="1507287"/>
    <lineage>
        <taxon>Bacteria</taxon>
        <taxon>Pseudomonadati</taxon>
        <taxon>Pseudomonadota</taxon>
        <taxon>Alphaproteobacteria</taxon>
        <taxon>Sphingomonadales</taxon>
        <taxon>Sphingomonadaceae</taxon>
        <taxon>Sphingopyxis</taxon>
    </lineage>
</organism>
<dbReference type="AlphaFoldDB" id="A0A1T5CUX3"/>
<evidence type="ECO:0000313" key="2">
    <source>
        <dbReference type="Proteomes" id="UP000190044"/>
    </source>
</evidence>
<accession>A0A1T5CUX3</accession>
<dbReference type="Proteomes" id="UP000190044">
    <property type="component" value="Unassembled WGS sequence"/>
</dbReference>
<evidence type="ECO:0008006" key="3">
    <source>
        <dbReference type="Google" id="ProtNLM"/>
    </source>
</evidence>
<keyword evidence="2" id="KW-1185">Reference proteome</keyword>
<reference evidence="2" key="1">
    <citation type="submission" date="2017-02" db="EMBL/GenBank/DDBJ databases">
        <authorList>
            <person name="Varghese N."/>
            <person name="Submissions S."/>
        </authorList>
    </citation>
    <scope>NUCLEOTIDE SEQUENCE [LARGE SCALE GENOMIC DNA]</scope>
    <source>
        <strain evidence="2">R11H</strain>
    </source>
</reference>
<proteinExistence type="predicted"/>
<evidence type="ECO:0000313" key="1">
    <source>
        <dbReference type="EMBL" id="SKB63136.1"/>
    </source>
</evidence>
<protein>
    <recommendedName>
        <fullName evidence="3">HTH cro/C1-type domain-containing protein</fullName>
    </recommendedName>
</protein>
<dbReference type="EMBL" id="FUYP01000011">
    <property type="protein sequence ID" value="SKB63136.1"/>
    <property type="molecule type" value="Genomic_DNA"/>
</dbReference>
<sequence>MPLDHCKVTCYEIIKKYDLDYNSAEAAKMDRDKLPVGITSDSNLVRHRLADLMYEARERDHALTISMAIGLSSKQQRLASERPYRHNWTLGELERFARYLNVPFADFCRKIFS</sequence>
<gene>
    <name evidence="1" type="ORF">SAMN06295937_1011133</name>
</gene>